<dbReference type="Proteomes" id="UP000198615">
    <property type="component" value="Unassembled WGS sequence"/>
</dbReference>
<evidence type="ECO:0000313" key="2">
    <source>
        <dbReference type="Proteomes" id="UP000198615"/>
    </source>
</evidence>
<reference evidence="1 2" key="1">
    <citation type="submission" date="2016-10" db="EMBL/GenBank/DDBJ databases">
        <authorList>
            <person name="Varghese N."/>
            <person name="Submissions S."/>
        </authorList>
    </citation>
    <scope>NUCLEOTIDE SEQUENCE [LARGE SCALE GENOMIC DNA]</scope>
    <source>
        <strain evidence="1 2">DSM 18839</strain>
    </source>
</reference>
<accession>A0A8G2F073</accession>
<organism evidence="1 2">
    <name type="scientific">Thalassobaculum litoreum DSM 18839</name>
    <dbReference type="NCBI Taxonomy" id="1123362"/>
    <lineage>
        <taxon>Bacteria</taxon>
        <taxon>Pseudomonadati</taxon>
        <taxon>Pseudomonadota</taxon>
        <taxon>Alphaproteobacteria</taxon>
        <taxon>Rhodospirillales</taxon>
        <taxon>Thalassobaculaceae</taxon>
        <taxon>Thalassobaculum</taxon>
    </lineage>
</organism>
<dbReference type="EMBL" id="FNBW01000021">
    <property type="protein sequence ID" value="SDG53494.1"/>
    <property type="molecule type" value="Genomic_DNA"/>
</dbReference>
<keyword evidence="2" id="KW-1185">Reference proteome</keyword>
<name>A0A8G2F073_9PROT</name>
<gene>
    <name evidence="1" type="ORF">SAMN05660686_04743</name>
</gene>
<sequence length="391" mass="39955">MIAHPFVILLAAVVSFLAPSLYSAMQTKTDAVTSARASTTRASLIEAAQILATQGSLDLASGTLILSAAGSGSTLPADLPAQTTDSWNTAITYCRGGSQTMAATALALVSAGPDRRADTSCTTALSSLSSGDDIVITLSHSDAATWAAQSANRLGLVNTVEALNCVAPDVVAYSGGTWTCVNVDDLISESLDGTSTSCPIANGTGEKAWDGATKSWSTCVVTGCNAGYTVHNNTCIPTTTPCSVSNGSGQQTWNGSGYGSCTATSCNAGYHIENGQCVPDGLQAGSCYRITCTSQANRTQTLIGNAQNSQVVRAGAPSGGGAWVLGVGGNSQSGFYLTQAYNCIKNESAIIAQHSGNGYCQAFGPAHSGEAYQYSGGYFNYFAYCQVPQSC</sequence>
<dbReference type="RefSeq" id="WP_093154341.1">
    <property type="nucleotide sequence ID" value="NZ_FNBW01000021.1"/>
</dbReference>
<protein>
    <submittedName>
        <fullName evidence="1">Uncharacterized protein</fullName>
    </submittedName>
</protein>
<proteinExistence type="predicted"/>
<comment type="caution">
    <text evidence="1">The sequence shown here is derived from an EMBL/GenBank/DDBJ whole genome shotgun (WGS) entry which is preliminary data.</text>
</comment>
<dbReference type="AlphaFoldDB" id="A0A8G2F073"/>
<evidence type="ECO:0000313" key="1">
    <source>
        <dbReference type="EMBL" id="SDG53494.1"/>
    </source>
</evidence>